<dbReference type="Proteomes" id="UP000000598">
    <property type="component" value="Chromosome D"/>
</dbReference>
<gene>
    <name evidence="1" type="ORF">KLLA0_D19949g</name>
</gene>
<dbReference type="EMBL" id="CR382124">
    <property type="protein sequence ID" value="CAR64386.1"/>
    <property type="molecule type" value="Genomic_DNA"/>
</dbReference>
<dbReference type="PaxDb" id="284590-B5FV85"/>
<dbReference type="HOGENOM" id="CLU_1475391_0_0_1"/>
<sequence>MLSLLKHAPYSIINHRFEVKINDSEHRRLDISKFKRCILLYYDCTNENSQKLFAFIPLSLSIHISRFPFYSFSLHILLPQSNHTLMIAYVLSNFGKETTLTYIVTHFPHPTTSVQSCYSLLFIQTAASIEKKVPITSPYCALLHPAILCYSLLYSRPLWHLITFPPSRHQNTDSPFQDYQIRF</sequence>
<accession>B5FV85</accession>
<reference evidence="1 2" key="1">
    <citation type="journal article" date="2004" name="Nature">
        <title>Genome evolution in yeasts.</title>
        <authorList>
            <consortium name="Genolevures"/>
            <person name="Dujon B."/>
            <person name="Sherman D."/>
            <person name="Fischer G."/>
            <person name="Durrens P."/>
            <person name="Casaregola S."/>
            <person name="Lafontaine I."/>
            <person name="de Montigny J."/>
            <person name="Marck C."/>
            <person name="Neuveglise C."/>
            <person name="Talla E."/>
            <person name="Goffard N."/>
            <person name="Frangeul L."/>
            <person name="Aigle M."/>
            <person name="Anthouard V."/>
            <person name="Babour A."/>
            <person name="Barbe V."/>
            <person name="Barnay S."/>
            <person name="Blanchin S."/>
            <person name="Beckerich J.M."/>
            <person name="Beyne E."/>
            <person name="Bleykasten C."/>
            <person name="Boisrame A."/>
            <person name="Boyer J."/>
            <person name="Cattolico L."/>
            <person name="Confanioleri F."/>
            <person name="de Daruvar A."/>
            <person name="Despons L."/>
            <person name="Fabre E."/>
            <person name="Fairhead C."/>
            <person name="Ferry-Dumazet H."/>
            <person name="Groppi A."/>
            <person name="Hantraye F."/>
            <person name="Hennequin C."/>
            <person name="Jauniaux N."/>
            <person name="Joyet P."/>
            <person name="Kachouri R."/>
            <person name="Kerrest A."/>
            <person name="Koszul R."/>
            <person name="Lemaire M."/>
            <person name="Lesur I."/>
            <person name="Ma L."/>
            <person name="Muller H."/>
            <person name="Nicaud J.M."/>
            <person name="Nikolski M."/>
            <person name="Oztas S."/>
            <person name="Ozier-Kalogeropoulos O."/>
            <person name="Pellenz S."/>
            <person name="Potier S."/>
            <person name="Richard G.F."/>
            <person name="Straub M.L."/>
            <person name="Suleau A."/>
            <person name="Swennene D."/>
            <person name="Tekaia F."/>
            <person name="Wesolowski-Louvel M."/>
            <person name="Westhof E."/>
            <person name="Wirth B."/>
            <person name="Zeniou-Meyer M."/>
            <person name="Zivanovic I."/>
            <person name="Bolotin-Fukuhara M."/>
            <person name="Thierry A."/>
            <person name="Bouchier C."/>
            <person name="Caudron B."/>
            <person name="Scarpelli C."/>
            <person name="Gaillardin C."/>
            <person name="Weissenbach J."/>
            <person name="Wincker P."/>
            <person name="Souciet J.L."/>
        </authorList>
    </citation>
    <scope>NUCLEOTIDE SEQUENCE [LARGE SCALE GENOMIC DNA]</scope>
    <source>
        <strain evidence="2">ATCC 8585 / CBS 2359 / DSM 70799 / NBRC 1267 / NRRL Y-1140 / WM37</strain>
    </source>
</reference>
<name>B5FV85_KLULA</name>
<proteinExistence type="predicted"/>
<keyword evidence="2" id="KW-1185">Reference proteome</keyword>
<dbReference type="InParanoid" id="B5FV85"/>
<dbReference type="AlphaFoldDB" id="B5FV85"/>
<dbReference type="KEGG" id="kla:KLLA0_D19949g"/>
<evidence type="ECO:0000313" key="1">
    <source>
        <dbReference type="EMBL" id="CAR64386.1"/>
    </source>
</evidence>
<evidence type="ECO:0000313" key="2">
    <source>
        <dbReference type="Proteomes" id="UP000000598"/>
    </source>
</evidence>
<dbReference type="GeneID" id="9487494"/>
<protein>
    <submittedName>
        <fullName evidence="1">KLLA0D19949p</fullName>
    </submittedName>
</protein>
<dbReference type="RefSeq" id="XP_002999382.1">
    <property type="nucleotide sequence ID" value="XM_002999336.1"/>
</dbReference>
<organism evidence="1 2">
    <name type="scientific">Kluyveromyces lactis (strain ATCC 8585 / CBS 2359 / DSM 70799 / NBRC 1267 / NRRL Y-1140 / WM37)</name>
    <name type="common">Yeast</name>
    <name type="synonym">Candida sphaerica</name>
    <dbReference type="NCBI Taxonomy" id="284590"/>
    <lineage>
        <taxon>Eukaryota</taxon>
        <taxon>Fungi</taxon>
        <taxon>Dikarya</taxon>
        <taxon>Ascomycota</taxon>
        <taxon>Saccharomycotina</taxon>
        <taxon>Saccharomycetes</taxon>
        <taxon>Saccharomycetales</taxon>
        <taxon>Saccharomycetaceae</taxon>
        <taxon>Kluyveromyces</taxon>
    </lineage>
</organism>